<dbReference type="GO" id="GO:0016020">
    <property type="term" value="C:membrane"/>
    <property type="evidence" value="ECO:0007669"/>
    <property type="project" value="UniProtKB-SubCell"/>
</dbReference>
<feature type="transmembrane region" description="Helical" evidence="5">
    <location>
        <begin position="60"/>
        <end position="82"/>
    </location>
</feature>
<dbReference type="Proteomes" id="UP000189800">
    <property type="component" value="Unassembled WGS sequence"/>
</dbReference>
<name>A0A1T0CQL7_9GAMM</name>
<sequence length="171" mass="18349">MAWLDIIITFVVFMGLWRGFRAGVIKTLAALVSWLLALIIASKMADDFAYWFVGITDSQVLQIAMAFLAVMLAVVVGVQLIASTLTKTVSALKLGFLDRLAGGVLGAGVGVLKVLIVLSIIAPLLLKVPSVQNSVQNSVLVPALLPYAPVAKTLLQETLGQTWNQLENPYK</sequence>
<evidence type="ECO:0000256" key="5">
    <source>
        <dbReference type="SAM" id="Phobius"/>
    </source>
</evidence>
<proteinExistence type="predicted"/>
<protein>
    <submittedName>
        <fullName evidence="6">Colicin V production protein</fullName>
    </submittedName>
</protein>
<dbReference type="EMBL" id="MUYU01000009">
    <property type="protein sequence ID" value="OOS24633.1"/>
    <property type="molecule type" value="Genomic_DNA"/>
</dbReference>
<dbReference type="RefSeq" id="WP_078253799.1">
    <property type="nucleotide sequence ID" value="NZ_MUYU01000009.1"/>
</dbReference>
<reference evidence="6 7" key="1">
    <citation type="submission" date="2017-02" db="EMBL/GenBank/DDBJ databases">
        <title>Draft genome sequence of Moraxella pluranimalium CCUG 54913T type strain.</title>
        <authorList>
            <person name="Salva-Serra F."/>
            <person name="Engstrom-Jakobsson H."/>
            <person name="Thorell K."/>
            <person name="Jaen-Luchoro D."/>
            <person name="Gonzales-Siles L."/>
            <person name="Karlsson R."/>
            <person name="Yazdan S."/>
            <person name="Boulund F."/>
            <person name="Johnning A."/>
            <person name="Engstrand L."/>
            <person name="Kristiansson E."/>
            <person name="Moore E."/>
        </authorList>
    </citation>
    <scope>NUCLEOTIDE SEQUENCE [LARGE SCALE GENOMIC DNA]</scope>
    <source>
        <strain evidence="6 7">CCUG 54913</strain>
    </source>
</reference>
<organism evidence="6 7">
    <name type="scientific">Moraxella pluranimalium</name>
    <dbReference type="NCBI Taxonomy" id="470453"/>
    <lineage>
        <taxon>Bacteria</taxon>
        <taxon>Pseudomonadati</taxon>
        <taxon>Pseudomonadota</taxon>
        <taxon>Gammaproteobacteria</taxon>
        <taxon>Moraxellales</taxon>
        <taxon>Moraxellaceae</taxon>
        <taxon>Moraxella</taxon>
    </lineage>
</organism>
<evidence type="ECO:0000256" key="2">
    <source>
        <dbReference type="ARBA" id="ARBA00022692"/>
    </source>
</evidence>
<dbReference type="InterPro" id="IPR052719">
    <property type="entry name" value="CvpA-like"/>
</dbReference>
<keyword evidence="7" id="KW-1185">Reference proteome</keyword>
<evidence type="ECO:0000313" key="7">
    <source>
        <dbReference type="Proteomes" id="UP000189800"/>
    </source>
</evidence>
<comment type="subcellular location">
    <subcellularLocation>
        <location evidence="1">Membrane</location>
        <topology evidence="1">Multi-pass membrane protein</topology>
    </subcellularLocation>
</comment>
<keyword evidence="2 5" id="KW-0812">Transmembrane</keyword>
<keyword evidence="3 5" id="KW-1133">Transmembrane helix</keyword>
<evidence type="ECO:0000256" key="1">
    <source>
        <dbReference type="ARBA" id="ARBA00004141"/>
    </source>
</evidence>
<dbReference type="Pfam" id="PF02674">
    <property type="entry name" value="Colicin_V"/>
    <property type="match status" value="1"/>
</dbReference>
<evidence type="ECO:0000313" key="6">
    <source>
        <dbReference type="EMBL" id="OOS24633.1"/>
    </source>
</evidence>
<dbReference type="OrthoDB" id="9810601at2"/>
<dbReference type="AlphaFoldDB" id="A0A1T0CQL7"/>
<dbReference type="STRING" id="470453.B0680_04175"/>
<feature type="transmembrane region" description="Helical" evidence="5">
    <location>
        <begin position="102"/>
        <end position="126"/>
    </location>
</feature>
<comment type="caution">
    <text evidence="6">The sequence shown here is derived from an EMBL/GenBank/DDBJ whole genome shotgun (WGS) entry which is preliminary data.</text>
</comment>
<keyword evidence="4 5" id="KW-0472">Membrane</keyword>
<evidence type="ECO:0000256" key="3">
    <source>
        <dbReference type="ARBA" id="ARBA00022989"/>
    </source>
</evidence>
<dbReference type="GO" id="GO:0009403">
    <property type="term" value="P:toxin biosynthetic process"/>
    <property type="evidence" value="ECO:0007669"/>
    <property type="project" value="InterPro"/>
</dbReference>
<dbReference type="PANTHER" id="PTHR36926">
    <property type="entry name" value="COLICIN V PRODUCTION PROTEIN"/>
    <property type="match status" value="1"/>
</dbReference>
<evidence type="ECO:0000256" key="4">
    <source>
        <dbReference type="ARBA" id="ARBA00023136"/>
    </source>
</evidence>
<gene>
    <name evidence="6" type="ORF">B0680_04175</name>
</gene>
<dbReference type="PANTHER" id="PTHR36926:SF1">
    <property type="entry name" value="COLICIN V PRODUCTION PROTEIN"/>
    <property type="match status" value="1"/>
</dbReference>
<feature type="transmembrane region" description="Helical" evidence="5">
    <location>
        <begin position="31"/>
        <end position="53"/>
    </location>
</feature>
<dbReference type="InterPro" id="IPR003825">
    <property type="entry name" value="Colicin-V_CvpA"/>
</dbReference>
<accession>A0A1T0CQL7</accession>